<feature type="DNA-binding region" description="H-T-H motif" evidence="4">
    <location>
        <begin position="39"/>
        <end position="58"/>
    </location>
</feature>
<dbReference type="EMBL" id="CANL01000087">
    <property type="protein sequence ID" value="CCM66011.1"/>
    <property type="molecule type" value="Genomic_DNA"/>
</dbReference>
<feature type="domain" description="HTH tetR-type" evidence="5">
    <location>
        <begin position="16"/>
        <end position="76"/>
    </location>
</feature>
<dbReference type="InterPro" id="IPR001647">
    <property type="entry name" value="HTH_TetR"/>
</dbReference>
<gene>
    <name evidence="6" type="ORF">BN381_90082</name>
</gene>
<dbReference type="STRING" id="1229780.BN381_90082"/>
<evidence type="ECO:0000256" key="3">
    <source>
        <dbReference type="ARBA" id="ARBA00023163"/>
    </source>
</evidence>
<dbReference type="PRINTS" id="PR00455">
    <property type="entry name" value="HTHTETR"/>
</dbReference>
<dbReference type="GO" id="GO:0000976">
    <property type="term" value="F:transcription cis-regulatory region binding"/>
    <property type="evidence" value="ECO:0007669"/>
    <property type="project" value="TreeGrafter"/>
</dbReference>
<proteinExistence type="predicted"/>
<sequence length="202" mass="21974">MTDSAPRPRGRPGTSADTRARLIAAAIEVFLERGYADTRVQDITNAAGFTTGALYAHFGSRMEILAEALLTEGRRLVADMTDQAAHADIEDSNVSRRVAERLTGETRDIDRLMLEAITMATRDEDAREAIVPALVQIGEQLSDLAVLARDLGVVSDSTDPHAISLLYLSIILGSTIIRALDLPRADTDRVDDLLLRMRGTTT</sequence>
<evidence type="ECO:0000256" key="2">
    <source>
        <dbReference type="ARBA" id="ARBA00023125"/>
    </source>
</evidence>
<accession>R4Z790</accession>
<evidence type="ECO:0000256" key="1">
    <source>
        <dbReference type="ARBA" id="ARBA00023015"/>
    </source>
</evidence>
<evidence type="ECO:0000313" key="7">
    <source>
        <dbReference type="Proteomes" id="UP000018291"/>
    </source>
</evidence>
<evidence type="ECO:0000313" key="6">
    <source>
        <dbReference type="EMBL" id="CCM66011.1"/>
    </source>
</evidence>
<dbReference type="InterPro" id="IPR009057">
    <property type="entry name" value="Homeodomain-like_sf"/>
</dbReference>
<dbReference type="SUPFAM" id="SSF48498">
    <property type="entry name" value="Tetracyclin repressor-like, C-terminal domain"/>
    <property type="match status" value="1"/>
</dbReference>
<dbReference type="RefSeq" id="WP_012231521.1">
    <property type="nucleotide sequence ID" value="NZ_HG422565.1"/>
</dbReference>
<name>R4Z790_9ACTN</name>
<dbReference type="PANTHER" id="PTHR30055">
    <property type="entry name" value="HTH-TYPE TRANSCRIPTIONAL REGULATOR RUTR"/>
    <property type="match status" value="1"/>
</dbReference>
<reference evidence="6 7" key="1">
    <citation type="journal article" date="2013" name="ISME J.">
        <title>Metabolic model for the filamentous 'Candidatus Microthrix parvicella' based on genomic and metagenomic analyses.</title>
        <authorList>
            <person name="Jon McIlroy S."/>
            <person name="Kristiansen R."/>
            <person name="Albertsen M."/>
            <person name="Michael Karst S."/>
            <person name="Rossetti S."/>
            <person name="Lund Nielsen J."/>
            <person name="Tandoi V."/>
            <person name="James Seviour R."/>
            <person name="Nielsen P.H."/>
        </authorList>
    </citation>
    <scope>NUCLEOTIDE SEQUENCE [LARGE SCALE GENOMIC DNA]</scope>
    <source>
        <strain evidence="6 7">RN1</strain>
    </source>
</reference>
<organism evidence="6 7">
    <name type="scientific">Candidatus Neomicrothrix parvicella RN1</name>
    <dbReference type="NCBI Taxonomy" id="1229780"/>
    <lineage>
        <taxon>Bacteria</taxon>
        <taxon>Bacillati</taxon>
        <taxon>Actinomycetota</taxon>
        <taxon>Acidimicrobiia</taxon>
        <taxon>Acidimicrobiales</taxon>
        <taxon>Microthrixaceae</taxon>
        <taxon>Candidatus Neomicrothrix</taxon>
    </lineage>
</organism>
<comment type="caution">
    <text evidence="6">The sequence shown here is derived from an EMBL/GenBank/DDBJ whole genome shotgun (WGS) entry which is preliminary data.</text>
</comment>
<dbReference type="Pfam" id="PF00440">
    <property type="entry name" value="TetR_N"/>
    <property type="match status" value="1"/>
</dbReference>
<dbReference type="OrthoDB" id="4726108at2"/>
<keyword evidence="3" id="KW-0804">Transcription</keyword>
<dbReference type="SUPFAM" id="SSF46689">
    <property type="entry name" value="Homeodomain-like"/>
    <property type="match status" value="1"/>
</dbReference>
<keyword evidence="1" id="KW-0805">Transcription regulation</keyword>
<dbReference type="eggNOG" id="COG1309">
    <property type="taxonomic scope" value="Bacteria"/>
</dbReference>
<dbReference type="PANTHER" id="PTHR30055:SF234">
    <property type="entry name" value="HTH-TYPE TRANSCRIPTIONAL REGULATOR BETI"/>
    <property type="match status" value="1"/>
</dbReference>
<dbReference type="InterPro" id="IPR050109">
    <property type="entry name" value="HTH-type_TetR-like_transc_reg"/>
</dbReference>
<keyword evidence="7" id="KW-1185">Reference proteome</keyword>
<evidence type="ECO:0000256" key="4">
    <source>
        <dbReference type="PROSITE-ProRule" id="PRU00335"/>
    </source>
</evidence>
<dbReference type="InterPro" id="IPR036271">
    <property type="entry name" value="Tet_transcr_reg_TetR-rel_C_sf"/>
</dbReference>
<protein>
    <recommendedName>
        <fullName evidence="5">HTH tetR-type domain-containing protein</fullName>
    </recommendedName>
</protein>
<dbReference type="AlphaFoldDB" id="R4Z790"/>
<dbReference type="Gene3D" id="1.10.357.10">
    <property type="entry name" value="Tetracycline Repressor, domain 2"/>
    <property type="match status" value="1"/>
</dbReference>
<dbReference type="GO" id="GO:0003700">
    <property type="term" value="F:DNA-binding transcription factor activity"/>
    <property type="evidence" value="ECO:0007669"/>
    <property type="project" value="TreeGrafter"/>
</dbReference>
<evidence type="ECO:0000259" key="5">
    <source>
        <dbReference type="PROSITE" id="PS50977"/>
    </source>
</evidence>
<dbReference type="Proteomes" id="UP000018291">
    <property type="component" value="Unassembled WGS sequence"/>
</dbReference>
<dbReference type="PROSITE" id="PS50977">
    <property type="entry name" value="HTH_TETR_2"/>
    <property type="match status" value="1"/>
</dbReference>
<dbReference type="HOGENOM" id="CLU_069356_15_11_11"/>
<keyword evidence="2 4" id="KW-0238">DNA-binding</keyword>